<keyword evidence="1" id="KW-1133">Transmembrane helix</keyword>
<protein>
    <recommendedName>
        <fullName evidence="2">Fibronectin type III domain-containing protein</fullName>
    </recommendedName>
</protein>
<accession>A0A1D1UUG0</accession>
<feature type="transmembrane region" description="Helical" evidence="1">
    <location>
        <begin position="81"/>
        <end position="102"/>
    </location>
</feature>
<comment type="caution">
    <text evidence="3">The sequence shown here is derived from an EMBL/GenBank/DDBJ whole genome shotgun (WGS) entry which is preliminary data.</text>
</comment>
<dbReference type="Proteomes" id="UP000186922">
    <property type="component" value="Unassembled WGS sequence"/>
</dbReference>
<evidence type="ECO:0000313" key="3">
    <source>
        <dbReference type="EMBL" id="GAU93279.1"/>
    </source>
</evidence>
<keyword evidence="4" id="KW-1185">Reference proteome</keyword>
<keyword evidence="1" id="KW-0812">Transmembrane</keyword>
<feature type="domain" description="Fibronectin type III" evidence="2">
    <location>
        <begin position="76"/>
        <end position="117"/>
    </location>
</feature>
<keyword evidence="1" id="KW-0472">Membrane</keyword>
<dbReference type="Pfam" id="PF16066">
    <property type="entry name" value="DUF4808"/>
    <property type="match status" value="1"/>
</dbReference>
<dbReference type="EMBL" id="BDGG01000002">
    <property type="protein sequence ID" value="GAU93279.1"/>
    <property type="molecule type" value="Genomic_DNA"/>
</dbReference>
<evidence type="ECO:0000313" key="4">
    <source>
        <dbReference type="Proteomes" id="UP000186922"/>
    </source>
</evidence>
<gene>
    <name evidence="3" type="primary">RvY_05244-1</name>
    <name evidence="3" type="synonym">RvY_05244.1</name>
    <name evidence="3" type="ORF">RvY_05244</name>
</gene>
<organism evidence="3 4">
    <name type="scientific">Ramazzottius varieornatus</name>
    <name type="common">Water bear</name>
    <name type="synonym">Tardigrade</name>
    <dbReference type="NCBI Taxonomy" id="947166"/>
    <lineage>
        <taxon>Eukaryota</taxon>
        <taxon>Metazoa</taxon>
        <taxon>Ecdysozoa</taxon>
        <taxon>Tardigrada</taxon>
        <taxon>Eutardigrada</taxon>
        <taxon>Parachela</taxon>
        <taxon>Hypsibioidea</taxon>
        <taxon>Ramazzottiidae</taxon>
        <taxon>Ramazzottius</taxon>
    </lineage>
</organism>
<reference evidence="3 4" key="1">
    <citation type="journal article" date="2016" name="Nat. Commun.">
        <title>Extremotolerant tardigrade genome and improved radiotolerance of human cultured cells by tardigrade-unique protein.</title>
        <authorList>
            <person name="Hashimoto T."/>
            <person name="Horikawa D.D."/>
            <person name="Saito Y."/>
            <person name="Kuwahara H."/>
            <person name="Kozuka-Hata H."/>
            <person name="Shin-I T."/>
            <person name="Minakuchi Y."/>
            <person name="Ohishi K."/>
            <person name="Motoyama A."/>
            <person name="Aizu T."/>
            <person name="Enomoto A."/>
            <person name="Kondo K."/>
            <person name="Tanaka S."/>
            <person name="Hara Y."/>
            <person name="Koshikawa S."/>
            <person name="Sagara H."/>
            <person name="Miura T."/>
            <person name="Yokobori S."/>
            <person name="Miyagawa K."/>
            <person name="Suzuki Y."/>
            <person name="Kubo T."/>
            <person name="Oyama M."/>
            <person name="Kohara Y."/>
            <person name="Fujiyama A."/>
            <person name="Arakawa K."/>
            <person name="Katayama T."/>
            <person name="Toyoda A."/>
            <person name="Kunieda T."/>
        </authorList>
    </citation>
    <scope>NUCLEOTIDE SEQUENCE [LARGE SCALE GENOMIC DNA]</scope>
    <source>
        <strain evidence="3 4">YOKOZUNA-1</strain>
    </source>
</reference>
<evidence type="ECO:0000256" key="1">
    <source>
        <dbReference type="SAM" id="Phobius"/>
    </source>
</evidence>
<dbReference type="OrthoDB" id="6424355at2759"/>
<evidence type="ECO:0000259" key="2">
    <source>
        <dbReference type="Pfam" id="PF16066"/>
    </source>
</evidence>
<dbReference type="AlphaFoldDB" id="A0A1D1UUG0"/>
<dbReference type="InterPro" id="IPR032073">
    <property type="entry name" value="FNDC5_C"/>
</dbReference>
<name>A0A1D1UUG0_RAMVA</name>
<proteinExistence type="predicted"/>
<sequence length="233" mass="26281">MEDVPLPATPFPLLMQVKFDRLSKGSYEVIVQSGDEDMVLSEESASTYFQLNLSHISDAFNGSIDWSKDPYGWTGVRTEEIVIVSLVLAFWVVAIFAFCLSWKKIRVIEPRYFDYKFLMRYDKAFALRNAVISATVTNGPRRSLGGRSIIFMPNGASGAARFSLSGASMRNNDEDLPEFNHPAPSARRQSVFLNPASISTRRMTTHENRIHFDELFKLRNGRLSIARDSIASV</sequence>